<dbReference type="Proteomes" id="UP001314261">
    <property type="component" value="Unassembled WGS sequence"/>
</dbReference>
<gene>
    <name evidence="1" type="ORF">R54839_PPFHFPJH_01363</name>
</gene>
<accession>A0ABM9MZF7</accession>
<evidence type="ECO:0000313" key="1">
    <source>
        <dbReference type="EMBL" id="CAK1250987.1"/>
    </source>
</evidence>
<reference evidence="1 2" key="1">
    <citation type="submission" date="2023-10" db="EMBL/GenBank/DDBJ databases">
        <authorList>
            <person name="Botero Cardona J."/>
        </authorList>
    </citation>
    <scope>NUCLEOTIDE SEQUENCE [LARGE SCALE GENOMIC DNA]</scope>
    <source>
        <strain evidence="1 2">R-54839</strain>
    </source>
</reference>
<dbReference type="EMBL" id="CAUZLR010000009">
    <property type="protein sequence ID" value="CAK1250987.1"/>
    <property type="molecule type" value="Genomic_DNA"/>
</dbReference>
<keyword evidence="2" id="KW-1185">Reference proteome</keyword>
<protein>
    <submittedName>
        <fullName evidence="1">Uncharacterized protein</fullName>
    </submittedName>
</protein>
<organism evidence="1 2">
    <name type="scientific">Fructobacillus fructosus</name>
    <dbReference type="NCBI Taxonomy" id="1631"/>
    <lineage>
        <taxon>Bacteria</taxon>
        <taxon>Bacillati</taxon>
        <taxon>Bacillota</taxon>
        <taxon>Bacilli</taxon>
        <taxon>Lactobacillales</taxon>
        <taxon>Lactobacillaceae</taxon>
        <taxon>Fructobacillus</taxon>
    </lineage>
</organism>
<comment type="caution">
    <text evidence="1">The sequence shown here is derived from an EMBL/GenBank/DDBJ whole genome shotgun (WGS) entry which is preliminary data.</text>
</comment>
<proteinExistence type="predicted"/>
<evidence type="ECO:0000313" key="2">
    <source>
        <dbReference type="Proteomes" id="UP001314261"/>
    </source>
</evidence>
<sequence length="164" mass="19735">MYRKLDPDSELGKQVSAFISKDKEGEHMTKKFTEEEYQKIVDCFDELNEKYNMGLLASNLVDEVFKKFIRDYDYQLYWQEIVAIMNPITRDEAHEKFVEKEKKYYWKTKKTDRHGKPRRLAKDEDGAIYFIGMVMKLGHTSKITETELREWGYNPDMYDKEDVE</sequence>
<name>A0ABM9MZF7_9LACO</name>